<organism evidence="5 6">
    <name type="scientific">Ketogulonicigenium vulgare (strain WSH-001)</name>
    <dbReference type="NCBI Taxonomy" id="759362"/>
    <lineage>
        <taxon>Bacteria</taxon>
        <taxon>Pseudomonadati</taxon>
        <taxon>Pseudomonadota</taxon>
        <taxon>Alphaproteobacteria</taxon>
        <taxon>Rhodobacterales</taxon>
        <taxon>Roseobacteraceae</taxon>
        <taxon>Ketogulonicigenium</taxon>
    </lineage>
</organism>
<dbReference type="InterPro" id="IPR035490">
    <property type="entry name" value="GlmS/FrlB_SIS"/>
</dbReference>
<gene>
    <name evidence="5" type="ordered locus">KVU_0416</name>
</gene>
<dbReference type="KEGG" id="kvl:KVU_0416"/>
<dbReference type="GO" id="GO:1901135">
    <property type="term" value="P:carbohydrate derivative metabolic process"/>
    <property type="evidence" value="ECO:0007669"/>
    <property type="project" value="InterPro"/>
</dbReference>
<feature type="domain" description="SIS" evidence="4">
    <location>
        <begin position="197"/>
        <end position="328"/>
    </location>
</feature>
<dbReference type="EC" id="2.6.1.16" evidence="5"/>
<dbReference type="InterPro" id="IPR001347">
    <property type="entry name" value="SIS_dom"/>
</dbReference>
<dbReference type="PROSITE" id="PS51464">
    <property type="entry name" value="SIS"/>
    <property type="match status" value="2"/>
</dbReference>
<dbReference type="CDD" id="cd05009">
    <property type="entry name" value="SIS_GlmS_GlmD_2"/>
    <property type="match status" value="1"/>
</dbReference>
<dbReference type="InterPro" id="IPR046348">
    <property type="entry name" value="SIS_dom_sf"/>
</dbReference>
<feature type="domain" description="SIS" evidence="4">
    <location>
        <begin position="35"/>
        <end position="178"/>
    </location>
</feature>
<feature type="transmembrane region" description="Helical" evidence="3">
    <location>
        <begin position="296"/>
        <end position="314"/>
    </location>
</feature>
<dbReference type="RefSeq" id="WP_013383687.1">
    <property type="nucleotide sequence ID" value="NC_017384.1"/>
</dbReference>
<reference evidence="5 6" key="1">
    <citation type="journal article" date="2011" name="J. Bacteriol.">
        <title>Complete genome sequence of the industrial strain Ketogulonicigenium vulgare WSH-001.</title>
        <authorList>
            <person name="Liu L."/>
            <person name="Li Y."/>
            <person name="Zhang J."/>
            <person name="Zhou Z."/>
            <person name="Liu J."/>
            <person name="Li X."/>
            <person name="Zhou J."/>
            <person name="Du G."/>
            <person name="Wang L."/>
            <person name="Chen J."/>
        </authorList>
    </citation>
    <scope>NUCLEOTIDE SEQUENCE [LARGE SCALE GENOMIC DNA]</scope>
    <source>
        <strain evidence="5 6">WSH-001</strain>
    </source>
</reference>
<dbReference type="EMBL" id="CP002018">
    <property type="protein sequence ID" value="AEM40255.1"/>
    <property type="molecule type" value="Genomic_DNA"/>
</dbReference>
<dbReference type="HOGENOM" id="CLU_012520_2_1_5"/>
<dbReference type="OrthoDB" id="9761808at2"/>
<keyword evidence="1 5" id="KW-0032">Aminotransferase</keyword>
<proteinExistence type="predicted"/>
<dbReference type="Pfam" id="PF01380">
    <property type="entry name" value="SIS"/>
    <property type="match status" value="2"/>
</dbReference>
<dbReference type="SUPFAM" id="SSF53697">
    <property type="entry name" value="SIS domain"/>
    <property type="match status" value="1"/>
</dbReference>
<protein>
    <submittedName>
        <fullName evidence="5">Glucosamine--fructose-6-phosphate aminotransferase, isomerizing</fullName>
        <ecNumber evidence="5">2.6.1.16</ecNumber>
    </submittedName>
</protein>
<evidence type="ECO:0000259" key="4">
    <source>
        <dbReference type="PROSITE" id="PS51464"/>
    </source>
</evidence>
<evidence type="ECO:0000256" key="3">
    <source>
        <dbReference type="SAM" id="Phobius"/>
    </source>
</evidence>
<name>F9YA82_KETVW</name>
<dbReference type="AlphaFoldDB" id="F9YA82"/>
<keyword evidence="3" id="KW-1133">Transmembrane helix</keyword>
<keyword evidence="2" id="KW-0677">Repeat</keyword>
<dbReference type="Proteomes" id="UP000000692">
    <property type="component" value="Chromosome"/>
</dbReference>
<dbReference type="GO" id="GO:0004360">
    <property type="term" value="F:glutamine-fructose-6-phosphate transaminase (isomerizing) activity"/>
    <property type="evidence" value="ECO:0007669"/>
    <property type="project" value="UniProtKB-EC"/>
</dbReference>
<dbReference type="Gene3D" id="3.40.50.10490">
    <property type="entry name" value="Glucose-6-phosphate isomerase like protein, domain 1"/>
    <property type="match status" value="2"/>
</dbReference>
<keyword evidence="3" id="KW-0472">Membrane</keyword>
<dbReference type="CDD" id="cd05008">
    <property type="entry name" value="SIS_GlmS_GlmD_1"/>
    <property type="match status" value="1"/>
</dbReference>
<evidence type="ECO:0000313" key="5">
    <source>
        <dbReference type="EMBL" id="AEM40255.1"/>
    </source>
</evidence>
<evidence type="ECO:0000256" key="1">
    <source>
        <dbReference type="ARBA" id="ARBA00022576"/>
    </source>
</evidence>
<keyword evidence="6" id="KW-1185">Reference proteome</keyword>
<evidence type="ECO:0000313" key="6">
    <source>
        <dbReference type="Proteomes" id="UP000000692"/>
    </source>
</evidence>
<evidence type="ECO:0000256" key="2">
    <source>
        <dbReference type="ARBA" id="ARBA00022737"/>
    </source>
</evidence>
<keyword evidence="5" id="KW-0808">Transferase</keyword>
<accession>F9YA82</accession>
<dbReference type="InterPro" id="IPR035466">
    <property type="entry name" value="GlmS/AgaS_SIS"/>
</dbReference>
<dbReference type="eggNOG" id="COG2222">
    <property type="taxonomic scope" value="Bacteria"/>
</dbReference>
<dbReference type="PANTHER" id="PTHR10937:SF8">
    <property type="entry name" value="AMINOTRANSFERASE-RELATED"/>
    <property type="match status" value="1"/>
</dbReference>
<dbReference type="PANTHER" id="PTHR10937">
    <property type="entry name" value="GLUCOSAMINE--FRUCTOSE-6-PHOSPHATE AMINOTRANSFERASE, ISOMERIZING"/>
    <property type="match status" value="1"/>
</dbReference>
<dbReference type="PATRIC" id="fig|759362.5.peg.437"/>
<keyword evidence="3" id="KW-0812">Transmembrane</keyword>
<sequence>MSGELMASEVAEAPGTFARTAAADLTPALAPLGLTDGNFGGRSAFYTIARGSSDAAATIISYEFMRETGLPMTSLPPSIFSLGAGVKMDGAIALGISQSGASEDLVRSIKGAKAAGAVTVGIVNVEASPVGTAVDALSPIGAGPELAVPATKSVVGSVAAAMALLAALKPAYAPAAKSAAATFAAIGTPAHARAAELQAALAGANHVYVVGRGCGFGAAQEVALKLKETCVLHAEAYSASEVLHGPLQLVKRGLTVLILDTGEESAKASLDAAEARFNATGGKVFRIAASDITADALVPAAAAALLLCVVYPIIREIALSLGMNPDAPETLSKVTQTI</sequence>
<dbReference type="GO" id="GO:0097367">
    <property type="term" value="F:carbohydrate derivative binding"/>
    <property type="evidence" value="ECO:0007669"/>
    <property type="project" value="InterPro"/>
</dbReference>